<evidence type="ECO:0000313" key="3">
    <source>
        <dbReference type="Proteomes" id="UP000797356"/>
    </source>
</evidence>
<sequence>MEEGVLPNIIERMCQKDDVDRFDESFTAFLELGHYLFTHSEAANQRQTEASRALEEARIEVEKAQAKVDALKVASKIHSSKVERLWKELREQRKKMAKLRTELPLKKEERRKAQEEVNAAIERAVQDFKSSKDMEDIKIDFTQDSFLEGF</sequence>
<dbReference type="EMBL" id="CM017876">
    <property type="protein sequence ID" value="KAG1342250.1"/>
    <property type="molecule type" value="Genomic_DNA"/>
</dbReference>
<reference evidence="2" key="2">
    <citation type="submission" date="2019-07" db="EMBL/GenBank/DDBJ databases">
        <authorList>
            <person name="Yang Y."/>
            <person name="Bocs S."/>
            <person name="Baudouin L."/>
        </authorList>
    </citation>
    <scope>NUCLEOTIDE SEQUENCE</scope>
    <source>
        <tissue evidence="2">Spear leaf of Hainan Tall coconut</tissue>
    </source>
</reference>
<organism evidence="2 3">
    <name type="scientific">Cocos nucifera</name>
    <name type="common">Coconut palm</name>
    <dbReference type="NCBI Taxonomy" id="13894"/>
    <lineage>
        <taxon>Eukaryota</taxon>
        <taxon>Viridiplantae</taxon>
        <taxon>Streptophyta</taxon>
        <taxon>Embryophyta</taxon>
        <taxon>Tracheophyta</taxon>
        <taxon>Spermatophyta</taxon>
        <taxon>Magnoliopsida</taxon>
        <taxon>Liliopsida</taxon>
        <taxon>Arecaceae</taxon>
        <taxon>Arecoideae</taxon>
        <taxon>Cocoseae</taxon>
        <taxon>Attaleinae</taxon>
        <taxon>Cocos</taxon>
    </lineage>
</organism>
<dbReference type="Proteomes" id="UP000797356">
    <property type="component" value="Chromosome 5"/>
</dbReference>
<name>A0A8K0N1F9_COCNU</name>
<protein>
    <submittedName>
        <fullName evidence="2">Uncharacterized protein</fullName>
    </submittedName>
</protein>
<gene>
    <name evidence="2" type="ORF">COCNU_05G004790</name>
</gene>
<keyword evidence="1" id="KW-0175">Coiled coil</keyword>
<reference evidence="2" key="1">
    <citation type="journal article" date="2017" name="Gigascience">
        <title>The genome draft of coconut (Cocos nucifera).</title>
        <authorList>
            <person name="Xiao Y."/>
            <person name="Xu P."/>
            <person name="Fan H."/>
            <person name="Baudouin L."/>
            <person name="Xia W."/>
            <person name="Bocs S."/>
            <person name="Xu J."/>
            <person name="Li Q."/>
            <person name="Guo A."/>
            <person name="Zhou L."/>
            <person name="Li J."/>
            <person name="Wu Y."/>
            <person name="Ma Z."/>
            <person name="Armero A."/>
            <person name="Issali A.E."/>
            <person name="Liu N."/>
            <person name="Peng M."/>
            <person name="Yang Y."/>
        </authorList>
    </citation>
    <scope>NUCLEOTIDE SEQUENCE</scope>
    <source>
        <tissue evidence="2">Spear leaf of Hainan Tall coconut</tissue>
    </source>
</reference>
<keyword evidence="3" id="KW-1185">Reference proteome</keyword>
<feature type="coiled-coil region" evidence="1">
    <location>
        <begin position="40"/>
        <end position="123"/>
    </location>
</feature>
<comment type="caution">
    <text evidence="2">The sequence shown here is derived from an EMBL/GenBank/DDBJ whole genome shotgun (WGS) entry which is preliminary data.</text>
</comment>
<evidence type="ECO:0000313" key="2">
    <source>
        <dbReference type="EMBL" id="KAG1342250.1"/>
    </source>
</evidence>
<dbReference type="AlphaFoldDB" id="A0A8K0N1F9"/>
<evidence type="ECO:0000256" key="1">
    <source>
        <dbReference type="SAM" id="Coils"/>
    </source>
</evidence>
<proteinExistence type="predicted"/>
<accession>A0A8K0N1F9</accession>